<dbReference type="PANTHER" id="PTHR38340:SF1">
    <property type="entry name" value="S-LAYER PROTEIN"/>
    <property type="match status" value="1"/>
</dbReference>
<evidence type="ECO:0000313" key="3">
    <source>
        <dbReference type="EMBL" id="MFD1882096.1"/>
    </source>
</evidence>
<evidence type="ECO:0000313" key="4">
    <source>
        <dbReference type="Proteomes" id="UP001597213"/>
    </source>
</evidence>
<evidence type="ECO:0000256" key="1">
    <source>
        <dbReference type="ARBA" id="ARBA00004613"/>
    </source>
</evidence>
<dbReference type="InterPro" id="IPR050557">
    <property type="entry name" value="RTX_toxin/Mannuronan_C5-epim"/>
</dbReference>
<accession>A0ABW4R742</accession>
<dbReference type="SUPFAM" id="SSF51294">
    <property type="entry name" value="Hedgehog/intein (Hint) domain"/>
    <property type="match status" value="1"/>
</dbReference>
<evidence type="ECO:0000256" key="2">
    <source>
        <dbReference type="ARBA" id="ARBA00022525"/>
    </source>
</evidence>
<dbReference type="PROSITE" id="PS50817">
    <property type="entry name" value="INTEIN_N_TER"/>
    <property type="match status" value="1"/>
</dbReference>
<dbReference type="PROSITE" id="PS50818">
    <property type="entry name" value="INTEIN_C_TER"/>
    <property type="match status" value="1"/>
</dbReference>
<dbReference type="NCBIfam" id="TIGR01443">
    <property type="entry name" value="intein_Cterm"/>
    <property type="match status" value="1"/>
</dbReference>
<dbReference type="InterPro" id="IPR011049">
    <property type="entry name" value="Serralysin-like_metalloprot_C"/>
</dbReference>
<dbReference type="InterPro" id="IPR036844">
    <property type="entry name" value="Hint_dom_sf"/>
</dbReference>
<protein>
    <recommendedName>
        <fullName evidence="5">Ca2+-binding protein, RTX toxin-related</fullName>
    </recommendedName>
</protein>
<dbReference type="InterPro" id="IPR030934">
    <property type="entry name" value="Intein_C"/>
</dbReference>
<dbReference type="Pfam" id="PF00353">
    <property type="entry name" value="HemolysinCabind"/>
    <property type="match status" value="7"/>
</dbReference>
<dbReference type="Gene3D" id="2.150.10.10">
    <property type="entry name" value="Serralysin-like metalloprotease, C-terminal"/>
    <property type="match status" value="4"/>
</dbReference>
<name>A0ABW4R742_9RHOB</name>
<organism evidence="3 4">
    <name type="scientific">Paracoccus pacificus</name>
    <dbReference type="NCBI Taxonomy" id="1463598"/>
    <lineage>
        <taxon>Bacteria</taxon>
        <taxon>Pseudomonadati</taxon>
        <taxon>Pseudomonadota</taxon>
        <taxon>Alphaproteobacteria</taxon>
        <taxon>Rhodobacterales</taxon>
        <taxon>Paracoccaceae</taxon>
        <taxon>Paracoccus</taxon>
    </lineage>
</organism>
<keyword evidence="2" id="KW-0964">Secreted</keyword>
<evidence type="ECO:0008006" key="5">
    <source>
        <dbReference type="Google" id="ProtNLM"/>
    </source>
</evidence>
<dbReference type="Gene3D" id="2.170.16.10">
    <property type="entry name" value="Hedgehog/Intein (Hint) domain"/>
    <property type="match status" value="1"/>
</dbReference>
<reference evidence="4" key="1">
    <citation type="journal article" date="2019" name="Int. J. Syst. Evol. Microbiol.">
        <title>The Global Catalogue of Microorganisms (GCM) 10K type strain sequencing project: providing services to taxonomists for standard genome sequencing and annotation.</title>
        <authorList>
            <consortium name="The Broad Institute Genomics Platform"/>
            <consortium name="The Broad Institute Genome Sequencing Center for Infectious Disease"/>
            <person name="Wu L."/>
            <person name="Ma J."/>
        </authorList>
    </citation>
    <scope>NUCLEOTIDE SEQUENCE [LARGE SCALE GENOMIC DNA]</scope>
    <source>
        <strain evidence="4">CCUG 56029</strain>
    </source>
</reference>
<comment type="subcellular location">
    <subcellularLocation>
        <location evidence="1">Secreted</location>
    </subcellularLocation>
</comment>
<dbReference type="Proteomes" id="UP001597213">
    <property type="component" value="Unassembled WGS sequence"/>
</dbReference>
<dbReference type="EMBL" id="JBHUEN010000027">
    <property type="protein sequence ID" value="MFD1882096.1"/>
    <property type="molecule type" value="Genomic_DNA"/>
</dbReference>
<dbReference type="SUPFAM" id="SSF51120">
    <property type="entry name" value="beta-Roll"/>
    <property type="match status" value="4"/>
</dbReference>
<sequence length="1172" mass="120372">MTAFTSASFAFAPNVSAAHKAIINATITDLKDLISSREMPASFAYRGGNIEKPVIEFTTDAAYYTSITGNVIDRPLIGQTAERVPGKFVIYYNPDALTDSAGTERIYSGSVVTHELMHTLYRGIGGTDVHLTEFYVVLSEINANLGNYGHPSEDINIIINDSPSNVLASALLKSIASPQDSRNFGLSQGQLDRLVAAYNDNPIYYPHNIDVIAKLSSFLNKPISTYIVQHDNCFSAHTEVLTAGGTQYQISAVRAGDLILSFDASGCLVPGRVTQLLHSVTDTWLHLSNGTYVTPGHRYLRPDGSFAEIRDIVADDGRIVAADGSVQTVTAEVIRYSAETAHMFEEAEMLVYASEGGTALAPEVKRGWKTYNFTVAETHTYIADGIRVHNESVLLASKDSDSLLSVDGPMQNAAVLRDVNGDGRDEVVILDGVREPGRNTVVVQEYTYTAPSSIANVAAAVQNKMAAIDGAIYTVNGQTFTVNIYGNPFDPGNGNGYNDGRVSDDVDEMLCNDMGFGRALTAQNKLYLKTGLTAADVSQSVIGGILYLTITQADGTRVTENIGTASQISSINFSNGSSVGYGALAAQINGTSGADNLTGTSGADAMDGFGGNDTLNGAGGNDRLYGGVGDDFLFGGAGADRLDGGAGTDWARYNLAAAAVIADMVSPGNNTGEAAGDIYVGIENLFGSNYNDILRGDAGANVLAGGGGNDRLEGAYGNDTLNAGTGSDTMLGGMGDDVYVTDGGDTLTEAVNAGTDQVNSSAFHVLAANFENLVLTGAAAINGVGNALANRITGNAAANVLDGGGGSDTLVGGDGDDGYVTDGGDTITEAANAGTDRVLSSVSYTLGPNLEDLILTGTAAINGTGNELANRITGNAAANVLNGGAGQDSMTGGDGNDVYITEGLDTISETANAGTDRVQSSGSFTLSANLENLTLTGSAVSGTGNDLDNVIIGNAANNGLLGGAGNDTLNGGLGNDTIDGSTGADTIVFDDAAWVGVDLVNGVATGGQGGDTLRNITHIQTGSGNDNLIGNNSGNNLNAGAGNDTISGWGGADRIIGGAGTDLMRGGAGDAVTDTFVFGAVTDSATGTAKDVVEDFVSGIDSIDLNPIDANTTAAGNQAFLFNGTTARAYAVWYVGTADGIVVRADVDGNITADFEVLLKNITNVTAADFIL</sequence>
<dbReference type="PROSITE" id="PS00330">
    <property type="entry name" value="HEMOLYSIN_CALCIUM"/>
    <property type="match status" value="4"/>
</dbReference>
<dbReference type="InterPro" id="IPR006141">
    <property type="entry name" value="Intein_N"/>
</dbReference>
<comment type="caution">
    <text evidence="3">The sequence shown here is derived from an EMBL/GenBank/DDBJ whole genome shotgun (WGS) entry which is preliminary data.</text>
</comment>
<keyword evidence="4" id="KW-1185">Reference proteome</keyword>
<dbReference type="InterPro" id="IPR001343">
    <property type="entry name" value="Hemolysn_Ca-bd"/>
</dbReference>
<dbReference type="InterPro" id="IPR018511">
    <property type="entry name" value="Hemolysin-typ_Ca-bd_CS"/>
</dbReference>
<proteinExistence type="predicted"/>
<dbReference type="PANTHER" id="PTHR38340">
    <property type="entry name" value="S-LAYER PROTEIN"/>
    <property type="match status" value="1"/>
</dbReference>
<dbReference type="CDD" id="cd00081">
    <property type="entry name" value="Hint"/>
    <property type="match status" value="1"/>
</dbReference>
<dbReference type="PRINTS" id="PR00313">
    <property type="entry name" value="CABNDNGRPT"/>
</dbReference>
<gene>
    <name evidence="3" type="ORF">ACFSCT_10255</name>
</gene>
<dbReference type="RefSeq" id="WP_379142463.1">
    <property type="nucleotide sequence ID" value="NZ_JBHUEN010000027.1"/>
</dbReference>